<name>A0A7G7YDY1_9APHY</name>
<reference evidence="4" key="1">
    <citation type="journal article" date="2020" name="Front. Microbiol.">
        <title>Characterization of Two Mitochondrial Genomes and Gene Expression Analysis Reveal Clues for Variations, Evolution, and Large-Sclerotium Formation in Medical Fungus Wolfiporia cocos.</title>
        <authorList>
            <person name="Chen M."/>
            <person name="Chen N."/>
            <person name="Wu T."/>
            <person name="Bian Y."/>
            <person name="Deng Y."/>
            <person name="Xu Z."/>
        </authorList>
    </citation>
    <scope>NUCLEOTIDE SEQUENCE</scope>
    <source>
        <strain evidence="4">MD-104 SS10</strain>
    </source>
</reference>
<dbReference type="EMBL" id="MT079862">
    <property type="protein sequence ID" value="QNH92701.1"/>
    <property type="molecule type" value="Genomic_DNA"/>
</dbReference>
<dbReference type="SUPFAM" id="SSF55608">
    <property type="entry name" value="Homing endonucleases"/>
    <property type="match status" value="1"/>
</dbReference>
<accession>A0A7G7YDY1</accession>
<evidence type="ECO:0000256" key="2">
    <source>
        <dbReference type="SAM" id="Phobius"/>
    </source>
</evidence>
<dbReference type="InterPro" id="IPR004860">
    <property type="entry name" value="LAGLIDADG_dom"/>
</dbReference>
<feature type="transmembrane region" description="Helical" evidence="2">
    <location>
        <begin position="12"/>
        <end position="34"/>
    </location>
</feature>
<comment type="function">
    <text evidence="1">Mitochondrial DNA endonuclease involved in intron homing.</text>
</comment>
<keyword evidence="4" id="KW-0496">Mitochondrion</keyword>
<evidence type="ECO:0000259" key="3">
    <source>
        <dbReference type="Pfam" id="PF03161"/>
    </source>
</evidence>
<evidence type="ECO:0000313" key="4">
    <source>
        <dbReference type="EMBL" id="QNH92701.1"/>
    </source>
</evidence>
<dbReference type="AlphaFoldDB" id="A0A7G7YDY1"/>
<sequence length="311" mass="35528">MLACALHGFNSYFFYLYLVILILFVILAIFKIFFENIIDIIIYFTSESALELSSIAISDSFNLTCLSVLPAHLARDKKGRFISKPLPLEPLPNKVVEALVGELLADGHLGFTHKGEDGKPKPTTNALFAMTLKSKKFVHYLWQEVYKPICTNTPPRPWPNPKTGKPVRQYAFSSRCLASLSQIHNQWYVWSNTLKSFIKIVPSNIGELLTPMGLAHWIMGDGYRNKADKTIEICTDNFTFSEVELLINVLKDKFDLVATPKKRIQANKKVCWRIRFSGKPENISKLISLVRPHFIPSMLYKLNISRYLNIN</sequence>
<dbReference type="GO" id="GO:0004519">
    <property type="term" value="F:endonuclease activity"/>
    <property type="evidence" value="ECO:0007669"/>
    <property type="project" value="InterPro"/>
</dbReference>
<dbReference type="Pfam" id="PF03161">
    <property type="entry name" value="LAGLIDADG_2"/>
    <property type="match status" value="1"/>
</dbReference>
<keyword evidence="2" id="KW-0472">Membrane</keyword>
<keyword evidence="2" id="KW-1133">Transmembrane helix</keyword>
<gene>
    <name evidence="4" type="primary">orf16</name>
</gene>
<geneLocation type="mitochondrion" evidence="4"/>
<proteinExistence type="predicted"/>
<organism evidence="4">
    <name type="scientific">Wolfiporia cocos</name>
    <dbReference type="NCBI Taxonomy" id="81056"/>
    <lineage>
        <taxon>Eukaryota</taxon>
        <taxon>Fungi</taxon>
        <taxon>Dikarya</taxon>
        <taxon>Basidiomycota</taxon>
        <taxon>Agaricomycotina</taxon>
        <taxon>Agaricomycetes</taxon>
        <taxon>Polyporales</taxon>
        <taxon>Phaeolaceae</taxon>
        <taxon>Wolfiporia</taxon>
    </lineage>
</organism>
<evidence type="ECO:0000256" key="1">
    <source>
        <dbReference type="ARBA" id="ARBA00002670"/>
    </source>
</evidence>
<protein>
    <recommendedName>
        <fullName evidence="3">Homing endonuclease LAGLIDADG domain-containing protein</fullName>
    </recommendedName>
</protein>
<feature type="domain" description="Homing endonuclease LAGLIDADG" evidence="3">
    <location>
        <begin position="97"/>
        <end position="278"/>
    </location>
</feature>
<keyword evidence="2" id="KW-0812">Transmembrane</keyword>
<dbReference type="Gene3D" id="3.10.28.10">
    <property type="entry name" value="Homing endonucleases"/>
    <property type="match status" value="2"/>
</dbReference>
<dbReference type="InterPro" id="IPR027434">
    <property type="entry name" value="Homing_endonucl"/>
</dbReference>